<reference evidence="1" key="1">
    <citation type="submission" date="2019-08" db="EMBL/GenBank/DDBJ databases">
        <authorList>
            <person name="Kucharzyk K."/>
            <person name="Murdoch R.W."/>
            <person name="Higgins S."/>
            <person name="Loffler F."/>
        </authorList>
    </citation>
    <scope>NUCLEOTIDE SEQUENCE</scope>
</reference>
<dbReference type="AlphaFoldDB" id="A0A645DY54"/>
<proteinExistence type="predicted"/>
<dbReference type="EMBL" id="VSSQ01040313">
    <property type="protein sequence ID" value="MPM93523.1"/>
    <property type="molecule type" value="Genomic_DNA"/>
</dbReference>
<accession>A0A645DY54</accession>
<name>A0A645DY54_9ZZZZ</name>
<organism evidence="1">
    <name type="scientific">bioreactor metagenome</name>
    <dbReference type="NCBI Taxonomy" id="1076179"/>
    <lineage>
        <taxon>unclassified sequences</taxon>
        <taxon>metagenomes</taxon>
        <taxon>ecological metagenomes</taxon>
    </lineage>
</organism>
<gene>
    <name evidence="1" type="ORF">SDC9_140662</name>
</gene>
<protein>
    <submittedName>
        <fullName evidence="1">Uncharacterized protein</fullName>
    </submittedName>
</protein>
<evidence type="ECO:0000313" key="1">
    <source>
        <dbReference type="EMBL" id="MPM93523.1"/>
    </source>
</evidence>
<sequence>MTKTNEVSEALDNVIAKGDDFLGKAKDFIAAVEILLVAATGLKALLDKNGGAQHE</sequence>
<comment type="caution">
    <text evidence="1">The sequence shown here is derived from an EMBL/GenBank/DDBJ whole genome shotgun (WGS) entry which is preliminary data.</text>
</comment>